<sequence>MPKKRGRPQKNTPQSSSKQHDKPARDTFEPQTFDISQIDEEDLVEIDNLSPKQAEVWLKNLDVLRDRIKGKSAIVETNMEKPMENIPSLAAMNPSIKSQPKTAEPAKPNDFFRSASEVVKELSQGNLVTDDVIGASKTPTGADPDAISGLNNVAAKEADAGKHDASYVGPNSLESITPEEGEWTQDVVRFYTGYLYKTIIACKMKECRTLYIE</sequence>
<evidence type="ECO:0000313" key="2">
    <source>
        <dbReference type="EMBL" id="KAK7255466.1"/>
    </source>
</evidence>
<feature type="region of interest" description="Disordered" evidence="1">
    <location>
        <begin position="1"/>
        <end position="35"/>
    </location>
</feature>
<organism evidence="2 3">
    <name type="scientific">Crotalaria pallida</name>
    <name type="common">Smooth rattlebox</name>
    <name type="synonym">Crotalaria striata</name>
    <dbReference type="NCBI Taxonomy" id="3830"/>
    <lineage>
        <taxon>Eukaryota</taxon>
        <taxon>Viridiplantae</taxon>
        <taxon>Streptophyta</taxon>
        <taxon>Embryophyta</taxon>
        <taxon>Tracheophyta</taxon>
        <taxon>Spermatophyta</taxon>
        <taxon>Magnoliopsida</taxon>
        <taxon>eudicotyledons</taxon>
        <taxon>Gunneridae</taxon>
        <taxon>Pentapetalae</taxon>
        <taxon>rosids</taxon>
        <taxon>fabids</taxon>
        <taxon>Fabales</taxon>
        <taxon>Fabaceae</taxon>
        <taxon>Papilionoideae</taxon>
        <taxon>50 kb inversion clade</taxon>
        <taxon>genistoids sensu lato</taxon>
        <taxon>core genistoids</taxon>
        <taxon>Crotalarieae</taxon>
        <taxon>Crotalaria</taxon>
    </lineage>
</organism>
<name>A0AAN9EFV6_CROPI</name>
<dbReference type="EMBL" id="JAYWIO010000006">
    <property type="protein sequence ID" value="KAK7255466.1"/>
    <property type="molecule type" value="Genomic_DNA"/>
</dbReference>
<proteinExistence type="predicted"/>
<evidence type="ECO:0000256" key="1">
    <source>
        <dbReference type="SAM" id="MobiDB-lite"/>
    </source>
</evidence>
<evidence type="ECO:0000313" key="3">
    <source>
        <dbReference type="Proteomes" id="UP001372338"/>
    </source>
</evidence>
<comment type="caution">
    <text evidence="2">The sequence shown here is derived from an EMBL/GenBank/DDBJ whole genome shotgun (WGS) entry which is preliminary data.</text>
</comment>
<feature type="compositionally biased region" description="Basic and acidic residues" evidence="1">
    <location>
        <begin position="18"/>
        <end position="28"/>
    </location>
</feature>
<protein>
    <submittedName>
        <fullName evidence="2">Uncharacterized protein</fullName>
    </submittedName>
</protein>
<gene>
    <name evidence="2" type="ORF">RIF29_28876</name>
</gene>
<dbReference type="AlphaFoldDB" id="A0AAN9EFV6"/>
<reference evidence="2 3" key="1">
    <citation type="submission" date="2024-01" db="EMBL/GenBank/DDBJ databases">
        <title>The genomes of 5 underutilized Papilionoideae crops provide insights into root nodulation and disease resistanc.</title>
        <authorList>
            <person name="Yuan L."/>
        </authorList>
    </citation>
    <scope>NUCLEOTIDE SEQUENCE [LARGE SCALE GENOMIC DNA]</scope>
    <source>
        <strain evidence="2">ZHUSHIDOU_FW_LH</strain>
        <tissue evidence="2">Leaf</tissue>
    </source>
</reference>
<dbReference type="Proteomes" id="UP001372338">
    <property type="component" value="Unassembled WGS sequence"/>
</dbReference>
<keyword evidence="3" id="KW-1185">Reference proteome</keyword>
<accession>A0AAN9EFV6</accession>